<feature type="transmembrane region" description="Helical" evidence="1">
    <location>
        <begin position="362"/>
        <end position="381"/>
    </location>
</feature>
<protein>
    <submittedName>
        <fullName evidence="2">Uncharacterized protein</fullName>
    </submittedName>
</protein>
<keyword evidence="1" id="KW-0812">Transmembrane</keyword>
<evidence type="ECO:0000313" key="3">
    <source>
        <dbReference type="Proteomes" id="UP000698800"/>
    </source>
</evidence>
<dbReference type="AlphaFoldDB" id="A0A9P8I7I4"/>
<dbReference type="EMBL" id="JAGHQL010000057">
    <property type="protein sequence ID" value="KAH0542263.1"/>
    <property type="molecule type" value="Genomic_DNA"/>
</dbReference>
<keyword evidence="1" id="KW-0472">Membrane</keyword>
<evidence type="ECO:0000313" key="2">
    <source>
        <dbReference type="EMBL" id="KAH0542263.1"/>
    </source>
</evidence>
<feature type="transmembrane region" description="Helical" evidence="1">
    <location>
        <begin position="450"/>
        <end position="469"/>
    </location>
</feature>
<feature type="transmembrane region" description="Helical" evidence="1">
    <location>
        <begin position="328"/>
        <end position="350"/>
    </location>
</feature>
<organism evidence="2 3">
    <name type="scientific">Glutinoglossum americanum</name>
    <dbReference type="NCBI Taxonomy" id="1670608"/>
    <lineage>
        <taxon>Eukaryota</taxon>
        <taxon>Fungi</taxon>
        <taxon>Dikarya</taxon>
        <taxon>Ascomycota</taxon>
        <taxon>Pezizomycotina</taxon>
        <taxon>Geoglossomycetes</taxon>
        <taxon>Geoglossales</taxon>
        <taxon>Geoglossaceae</taxon>
        <taxon>Glutinoglossum</taxon>
    </lineage>
</organism>
<feature type="transmembrane region" description="Helical" evidence="1">
    <location>
        <begin position="402"/>
        <end position="420"/>
    </location>
</feature>
<reference evidence="2" key="1">
    <citation type="submission" date="2021-03" db="EMBL/GenBank/DDBJ databases">
        <title>Comparative genomics and phylogenomic investigation of the class Geoglossomycetes provide insights into ecological specialization and systematics.</title>
        <authorList>
            <person name="Melie T."/>
            <person name="Pirro S."/>
            <person name="Miller A.N."/>
            <person name="Quandt A."/>
        </authorList>
    </citation>
    <scope>NUCLEOTIDE SEQUENCE</scope>
    <source>
        <strain evidence="2">GBOQ0MN5Z8</strain>
    </source>
</reference>
<sequence>MWSMLSRHEVNRRLYRRAVQLGKSLRIDKQELRQLKIDEREFRQLLTEAIAGIWMAYDELGWGGAPTHVLETFEQHGADPSLHEIFYVLRASHRLTSNRSSSELGTWVAILGMLGALFAAYIRTWVQRLENQTAHTIAIVSMLFNYIPIVKISGDIGAFSSSSDAMDIILELQWDLRTLNARSGLLELFPALEFSPEMLWRRGAQGAKTLDIETHDLKPSLSITKMPVTEMEVTELVDQDRVTPDPQQQTTCLVVEADPSAPHPGPLHASSQREADVGVPAIPSYDLIESWLKVAPSLGMNIVFRPRKSIPLITNTPKRHEDRPPHLLLLYSMAFVIVGSYFPAFFLSYFTFWTVGFGCRCLAWTLILSLWLLSLFADAILKCTIGSARKLWYTTVAKDTPVAVFFVGTIIWLQIGWVNSCWCRSKVLGLKSKAVVDLGPANGEEWKRLWILWPLAPLLGVAFTAGLYLQVSRGAKMVLCKDPKERHKDLLVIARLRENLPLGGHQ</sequence>
<gene>
    <name evidence="2" type="ORF">FGG08_003290</name>
</gene>
<keyword evidence="1" id="KW-1133">Transmembrane helix</keyword>
<accession>A0A9P8I7I4</accession>
<evidence type="ECO:0000256" key="1">
    <source>
        <dbReference type="SAM" id="Phobius"/>
    </source>
</evidence>
<comment type="caution">
    <text evidence="2">The sequence shown here is derived from an EMBL/GenBank/DDBJ whole genome shotgun (WGS) entry which is preliminary data.</text>
</comment>
<dbReference type="Proteomes" id="UP000698800">
    <property type="component" value="Unassembled WGS sequence"/>
</dbReference>
<proteinExistence type="predicted"/>
<feature type="transmembrane region" description="Helical" evidence="1">
    <location>
        <begin position="104"/>
        <end position="122"/>
    </location>
</feature>
<name>A0A9P8I7I4_9PEZI</name>
<keyword evidence="3" id="KW-1185">Reference proteome</keyword>
<dbReference type="OrthoDB" id="3010248at2759"/>